<protein>
    <submittedName>
        <fullName evidence="1">Transposase</fullName>
    </submittedName>
</protein>
<reference evidence="1 2" key="1">
    <citation type="submission" date="2016-08" db="EMBL/GenBank/DDBJ databases">
        <title>A novel genetic cassette of butanologenic Thermoanaerobacterium thermosaccharolyticum that directly convert cellulose to butanol.</title>
        <authorList>
            <person name="Li T."/>
            <person name="He J."/>
        </authorList>
    </citation>
    <scope>NUCLEOTIDE SEQUENCE [LARGE SCALE GENOMIC DNA]</scope>
    <source>
        <strain evidence="1 2">TG57</strain>
    </source>
</reference>
<proteinExistence type="predicted"/>
<accession>A0A223HZ61</accession>
<evidence type="ECO:0000313" key="1">
    <source>
        <dbReference type="EMBL" id="AST57753.1"/>
    </source>
</evidence>
<evidence type="ECO:0000313" key="2">
    <source>
        <dbReference type="Proteomes" id="UP000214975"/>
    </source>
</evidence>
<dbReference type="Proteomes" id="UP000214975">
    <property type="component" value="Chromosome"/>
</dbReference>
<sequence>MREEKTLNEIAARYEVHPNQLSCWKAEFIKNAARIFTKETDEVKKSKNCNIAKLLAKQLQY</sequence>
<organism evidence="1 2">
    <name type="scientific">Thermoanaerobacterium thermosaccharolyticum</name>
    <name type="common">Clostridium thermosaccharolyticum</name>
    <dbReference type="NCBI Taxonomy" id="1517"/>
    <lineage>
        <taxon>Bacteria</taxon>
        <taxon>Bacillati</taxon>
        <taxon>Bacillota</taxon>
        <taxon>Clostridia</taxon>
        <taxon>Thermoanaerobacterales</taxon>
        <taxon>Thermoanaerobacteraceae</taxon>
        <taxon>Thermoanaerobacterium</taxon>
    </lineage>
</organism>
<dbReference type="InterPro" id="IPR010921">
    <property type="entry name" value="Trp_repressor/repl_initiator"/>
</dbReference>
<dbReference type="EMBL" id="CP016893">
    <property type="protein sequence ID" value="AST57753.1"/>
    <property type="molecule type" value="Genomic_DNA"/>
</dbReference>
<gene>
    <name evidence="1" type="ORF">Thert_01759</name>
</gene>
<name>A0A223HZ61_THETR</name>
<dbReference type="AlphaFoldDB" id="A0A223HZ61"/>
<dbReference type="GO" id="GO:0043565">
    <property type="term" value="F:sequence-specific DNA binding"/>
    <property type="evidence" value="ECO:0007669"/>
    <property type="project" value="InterPro"/>
</dbReference>
<dbReference type="SUPFAM" id="SSF48295">
    <property type="entry name" value="TrpR-like"/>
    <property type="match status" value="1"/>
</dbReference>